<evidence type="ECO:0000256" key="1">
    <source>
        <dbReference type="SAM" id="MobiDB-lite"/>
    </source>
</evidence>
<dbReference type="AlphaFoldDB" id="A0A9X2GXV6"/>
<dbReference type="RefSeq" id="WP_156998241.1">
    <property type="nucleotide sequence ID" value="NZ_BAAANU010000007.1"/>
</dbReference>
<proteinExistence type="predicted"/>
<accession>A0A9X2GXV6</accession>
<name>A0A9X2GXV6_9MICO</name>
<dbReference type="OrthoDB" id="5122834at2"/>
<keyword evidence="3" id="KW-1185">Reference proteome</keyword>
<feature type="compositionally biased region" description="Low complexity" evidence="1">
    <location>
        <begin position="15"/>
        <end position="26"/>
    </location>
</feature>
<dbReference type="Proteomes" id="UP001139722">
    <property type="component" value="Unassembled WGS sequence"/>
</dbReference>
<feature type="region of interest" description="Disordered" evidence="1">
    <location>
        <begin position="1"/>
        <end position="26"/>
    </location>
</feature>
<evidence type="ECO:0000313" key="3">
    <source>
        <dbReference type="Proteomes" id="UP001139722"/>
    </source>
</evidence>
<sequence length="200" mass="20411">MTPNTRPDGGAEPSGADAAGATPAHAAAGPAHAASLVRRLASAAASELAAADARREVLAAYTPERRVLGLPRAARMTAVAEVWRLGVLLLADDGALHGTGRVVRAERAARRSVTADSVAEQRALRAAAVKGGIAEGATVNFDTRPVDLDELDASAASGPLVVRDGAVLVRWSPSMPDALSPLEQYLADRVGLLAHPLPGA</sequence>
<protein>
    <recommendedName>
        <fullName evidence="4">Glutaminase</fullName>
    </recommendedName>
</protein>
<evidence type="ECO:0008006" key="4">
    <source>
        <dbReference type="Google" id="ProtNLM"/>
    </source>
</evidence>
<comment type="caution">
    <text evidence="2">The sequence shown here is derived from an EMBL/GenBank/DDBJ whole genome shotgun (WGS) entry which is preliminary data.</text>
</comment>
<gene>
    <name evidence="2" type="ORF">BJ978_001303</name>
</gene>
<evidence type="ECO:0000313" key="2">
    <source>
        <dbReference type="EMBL" id="MCP2370627.1"/>
    </source>
</evidence>
<organism evidence="2 3">
    <name type="scientific">Agromyces terreus</name>
    <dbReference type="NCBI Taxonomy" id="424795"/>
    <lineage>
        <taxon>Bacteria</taxon>
        <taxon>Bacillati</taxon>
        <taxon>Actinomycetota</taxon>
        <taxon>Actinomycetes</taxon>
        <taxon>Micrococcales</taxon>
        <taxon>Microbacteriaceae</taxon>
        <taxon>Agromyces</taxon>
    </lineage>
</organism>
<dbReference type="EMBL" id="JAMZDY010000001">
    <property type="protein sequence ID" value="MCP2370627.1"/>
    <property type="molecule type" value="Genomic_DNA"/>
</dbReference>
<reference evidence="2" key="1">
    <citation type="submission" date="2022-06" db="EMBL/GenBank/DDBJ databases">
        <title>Sequencing the genomes of 1000 actinobacteria strains.</title>
        <authorList>
            <person name="Klenk H.-P."/>
        </authorList>
    </citation>
    <scope>NUCLEOTIDE SEQUENCE</scope>
    <source>
        <strain evidence="2">DSM 22016</strain>
    </source>
</reference>